<reference evidence="4 5" key="1">
    <citation type="submission" date="2021-05" db="EMBL/GenBank/DDBJ databases">
        <title>Kineosporia and Streptomyces sp. nov. two new marine actinobacteria isolated from Coral.</title>
        <authorList>
            <person name="Buangrab K."/>
            <person name="Sutthacheep M."/>
            <person name="Yeemin T."/>
            <person name="Harunari E."/>
            <person name="Igarashi Y."/>
            <person name="Kanchanasin P."/>
            <person name="Tanasupawat S."/>
            <person name="Phongsopitanun W."/>
        </authorList>
    </citation>
    <scope>NUCLEOTIDE SEQUENCE [LARGE SCALE GENOMIC DNA]</scope>
    <source>
        <strain evidence="4 5">J2-2</strain>
    </source>
</reference>
<dbReference type="EMBL" id="JAHBAY010000003">
    <property type="protein sequence ID" value="MBT0769016.1"/>
    <property type="molecule type" value="Genomic_DNA"/>
</dbReference>
<dbReference type="Gene3D" id="1.10.357.10">
    <property type="entry name" value="Tetracycline Repressor, domain 2"/>
    <property type="match status" value="1"/>
</dbReference>
<dbReference type="RefSeq" id="WP_214155309.1">
    <property type="nucleotide sequence ID" value="NZ_JAHBAY010000003.1"/>
</dbReference>
<evidence type="ECO:0000256" key="1">
    <source>
        <dbReference type="ARBA" id="ARBA00023125"/>
    </source>
</evidence>
<organism evidence="4 5">
    <name type="scientific">Kineosporia corallincola</name>
    <dbReference type="NCBI Taxonomy" id="2835133"/>
    <lineage>
        <taxon>Bacteria</taxon>
        <taxon>Bacillati</taxon>
        <taxon>Actinomycetota</taxon>
        <taxon>Actinomycetes</taxon>
        <taxon>Kineosporiales</taxon>
        <taxon>Kineosporiaceae</taxon>
        <taxon>Kineosporia</taxon>
    </lineage>
</organism>
<dbReference type="PANTHER" id="PTHR30055">
    <property type="entry name" value="HTH-TYPE TRANSCRIPTIONAL REGULATOR RUTR"/>
    <property type="match status" value="1"/>
</dbReference>
<feature type="DNA-binding region" description="H-T-H motif" evidence="2">
    <location>
        <begin position="36"/>
        <end position="55"/>
    </location>
</feature>
<dbReference type="InterPro" id="IPR050109">
    <property type="entry name" value="HTH-type_TetR-like_transc_reg"/>
</dbReference>
<dbReference type="PRINTS" id="PR00455">
    <property type="entry name" value="HTHTETR"/>
</dbReference>
<keyword evidence="5" id="KW-1185">Reference proteome</keyword>
<dbReference type="PANTHER" id="PTHR30055:SF148">
    <property type="entry name" value="TETR-FAMILY TRANSCRIPTIONAL REGULATOR"/>
    <property type="match status" value="1"/>
</dbReference>
<dbReference type="SUPFAM" id="SSF48498">
    <property type="entry name" value="Tetracyclin repressor-like, C-terminal domain"/>
    <property type="match status" value="1"/>
</dbReference>
<comment type="caution">
    <text evidence="4">The sequence shown here is derived from an EMBL/GenBank/DDBJ whole genome shotgun (WGS) entry which is preliminary data.</text>
</comment>
<dbReference type="InterPro" id="IPR001647">
    <property type="entry name" value="HTH_TetR"/>
</dbReference>
<proteinExistence type="predicted"/>
<dbReference type="SUPFAM" id="SSF46689">
    <property type="entry name" value="Homeodomain-like"/>
    <property type="match status" value="1"/>
</dbReference>
<name>A0ABS5TFP2_9ACTN</name>
<gene>
    <name evidence="4" type="ORF">KIH74_08765</name>
</gene>
<accession>A0ABS5TFP2</accession>
<dbReference type="InterPro" id="IPR009057">
    <property type="entry name" value="Homeodomain-like_sf"/>
</dbReference>
<keyword evidence="1 2" id="KW-0238">DNA-binding</keyword>
<evidence type="ECO:0000313" key="4">
    <source>
        <dbReference type="EMBL" id="MBT0769016.1"/>
    </source>
</evidence>
<feature type="domain" description="HTH tetR-type" evidence="3">
    <location>
        <begin position="13"/>
        <end position="73"/>
    </location>
</feature>
<sequence>MNVSAAPGRPRSEEARQAVLDAVDDLLVEVGYAAMTMKNIAERAGVGRPTVYRWWSGKAEILVEACTQDATDELVVAPHPDPHHELASYLELLGRFLTEEPPGLACRALIGEAQHDPQVADLVHRADLLTAPTVVVLDRVRVHAPGMPENALAVAQVMGPVLTHVLTTGQAMPGRLVREHTRILLAAWR</sequence>
<evidence type="ECO:0000313" key="5">
    <source>
        <dbReference type="Proteomes" id="UP001197247"/>
    </source>
</evidence>
<dbReference type="PROSITE" id="PS50977">
    <property type="entry name" value="HTH_TETR_2"/>
    <property type="match status" value="1"/>
</dbReference>
<dbReference type="Proteomes" id="UP001197247">
    <property type="component" value="Unassembled WGS sequence"/>
</dbReference>
<evidence type="ECO:0000256" key="2">
    <source>
        <dbReference type="PROSITE-ProRule" id="PRU00335"/>
    </source>
</evidence>
<evidence type="ECO:0000259" key="3">
    <source>
        <dbReference type="PROSITE" id="PS50977"/>
    </source>
</evidence>
<dbReference type="Pfam" id="PF00440">
    <property type="entry name" value="TetR_N"/>
    <property type="match status" value="1"/>
</dbReference>
<protein>
    <submittedName>
        <fullName evidence="4">TetR/AcrR family transcriptional regulator</fullName>
    </submittedName>
</protein>
<dbReference type="InterPro" id="IPR036271">
    <property type="entry name" value="Tet_transcr_reg_TetR-rel_C_sf"/>
</dbReference>